<dbReference type="EC" id="2.1.1.72" evidence="1"/>
<evidence type="ECO:0000256" key="3">
    <source>
        <dbReference type="ARBA" id="ARBA00022679"/>
    </source>
</evidence>
<keyword evidence="3" id="KW-0808">Transferase</keyword>
<dbReference type="GO" id="GO:0009007">
    <property type="term" value="F:site-specific DNA-methyltransferase (adenine-specific) activity"/>
    <property type="evidence" value="ECO:0007669"/>
    <property type="project" value="UniProtKB-EC"/>
</dbReference>
<evidence type="ECO:0000256" key="2">
    <source>
        <dbReference type="ARBA" id="ARBA00022603"/>
    </source>
</evidence>
<evidence type="ECO:0000256" key="1">
    <source>
        <dbReference type="ARBA" id="ARBA00011900"/>
    </source>
</evidence>
<dbReference type="GO" id="GO:0032259">
    <property type="term" value="P:methylation"/>
    <property type="evidence" value="ECO:0007669"/>
    <property type="project" value="UniProtKB-KW"/>
</dbReference>
<dbReference type="EMBL" id="JACOQI010000008">
    <property type="protein sequence ID" value="MBC5770677.1"/>
    <property type="molecule type" value="Genomic_DNA"/>
</dbReference>
<dbReference type="Proteomes" id="UP000620327">
    <property type="component" value="Unassembled WGS sequence"/>
</dbReference>
<dbReference type="PANTHER" id="PTHR30481">
    <property type="entry name" value="DNA ADENINE METHYLASE"/>
    <property type="match status" value="1"/>
</dbReference>
<evidence type="ECO:0000256" key="5">
    <source>
        <dbReference type="ARBA" id="ARBA00047942"/>
    </source>
</evidence>
<evidence type="ECO:0000313" key="6">
    <source>
        <dbReference type="EMBL" id="MBC5770677.1"/>
    </source>
</evidence>
<evidence type="ECO:0000313" key="7">
    <source>
        <dbReference type="Proteomes" id="UP000620327"/>
    </source>
</evidence>
<name>A0A923SB43_9FIRM</name>
<dbReference type="GO" id="GO:1904047">
    <property type="term" value="F:S-adenosyl-L-methionine binding"/>
    <property type="evidence" value="ECO:0007669"/>
    <property type="project" value="TreeGrafter"/>
</dbReference>
<proteinExistence type="predicted"/>
<dbReference type="GO" id="GO:0043565">
    <property type="term" value="F:sequence-specific DNA binding"/>
    <property type="evidence" value="ECO:0007669"/>
    <property type="project" value="TreeGrafter"/>
</dbReference>
<dbReference type="InterPro" id="IPR029063">
    <property type="entry name" value="SAM-dependent_MTases_sf"/>
</dbReference>
<dbReference type="AlphaFoldDB" id="A0A923SB43"/>
<evidence type="ECO:0000256" key="4">
    <source>
        <dbReference type="ARBA" id="ARBA00022691"/>
    </source>
</evidence>
<comment type="caution">
    <text evidence="6">The sequence shown here is derived from an EMBL/GenBank/DDBJ whole genome shotgun (WGS) entry which is preliminary data.</text>
</comment>
<protein>
    <recommendedName>
        <fullName evidence="1">site-specific DNA-methyltransferase (adenine-specific)</fullName>
        <ecNumber evidence="1">2.1.1.72</ecNumber>
    </recommendedName>
</protein>
<dbReference type="InterPro" id="IPR012327">
    <property type="entry name" value="MeTrfase_D12"/>
</dbReference>
<dbReference type="Pfam" id="PF02086">
    <property type="entry name" value="MethyltransfD12"/>
    <property type="match status" value="1"/>
</dbReference>
<organism evidence="6 7">
    <name type="scientific">Dysosmobacter segnis</name>
    <dbReference type="NCBI Taxonomy" id="2763042"/>
    <lineage>
        <taxon>Bacteria</taxon>
        <taxon>Bacillati</taxon>
        <taxon>Bacillota</taxon>
        <taxon>Clostridia</taxon>
        <taxon>Eubacteriales</taxon>
        <taxon>Oscillospiraceae</taxon>
        <taxon>Dysosmobacter</taxon>
    </lineage>
</organism>
<keyword evidence="4" id="KW-0949">S-adenosyl-L-methionine</keyword>
<comment type="catalytic activity">
    <reaction evidence="5">
        <text>a 2'-deoxyadenosine in DNA + S-adenosyl-L-methionine = an N(6)-methyl-2'-deoxyadenosine in DNA + S-adenosyl-L-homocysteine + H(+)</text>
        <dbReference type="Rhea" id="RHEA:15197"/>
        <dbReference type="Rhea" id="RHEA-COMP:12418"/>
        <dbReference type="Rhea" id="RHEA-COMP:12419"/>
        <dbReference type="ChEBI" id="CHEBI:15378"/>
        <dbReference type="ChEBI" id="CHEBI:57856"/>
        <dbReference type="ChEBI" id="CHEBI:59789"/>
        <dbReference type="ChEBI" id="CHEBI:90615"/>
        <dbReference type="ChEBI" id="CHEBI:90616"/>
        <dbReference type="EC" id="2.1.1.72"/>
    </reaction>
</comment>
<dbReference type="PROSITE" id="PS00092">
    <property type="entry name" value="N6_MTASE"/>
    <property type="match status" value="1"/>
</dbReference>
<accession>A0A923SB43</accession>
<dbReference type="Gene3D" id="3.40.50.150">
    <property type="entry name" value="Vaccinia Virus protein VP39"/>
    <property type="match status" value="2"/>
</dbReference>
<dbReference type="GO" id="GO:0006298">
    <property type="term" value="P:mismatch repair"/>
    <property type="evidence" value="ECO:0007669"/>
    <property type="project" value="TreeGrafter"/>
</dbReference>
<dbReference type="SUPFAM" id="SSF53335">
    <property type="entry name" value="S-adenosyl-L-methionine-dependent methyltransferases"/>
    <property type="match status" value="1"/>
</dbReference>
<keyword evidence="7" id="KW-1185">Reference proteome</keyword>
<keyword evidence="2 6" id="KW-0489">Methyltransferase</keyword>
<dbReference type="InterPro" id="IPR002052">
    <property type="entry name" value="DNA_methylase_N6_adenine_CS"/>
</dbReference>
<dbReference type="GO" id="GO:0009307">
    <property type="term" value="P:DNA restriction-modification system"/>
    <property type="evidence" value="ECO:0007669"/>
    <property type="project" value="InterPro"/>
</dbReference>
<dbReference type="RefSeq" id="WP_187014912.1">
    <property type="nucleotide sequence ID" value="NZ_JACOQI010000008.1"/>
</dbReference>
<gene>
    <name evidence="6" type="ORF">H8Z83_10140</name>
</gene>
<reference evidence="6" key="1">
    <citation type="submission" date="2020-08" db="EMBL/GenBank/DDBJ databases">
        <title>Genome public.</title>
        <authorList>
            <person name="Liu C."/>
            <person name="Sun Q."/>
        </authorList>
    </citation>
    <scope>NUCLEOTIDE SEQUENCE</scope>
    <source>
        <strain evidence="6">BX15</strain>
    </source>
</reference>
<dbReference type="PRINTS" id="PR00505">
    <property type="entry name" value="D12N6MTFRASE"/>
</dbReference>
<sequence>MSASTSPLPYTGNKSCIVNTILSVMPKHTVYIDPCMGSAEVFFRKPRAEKEILNDYNGDLVNLFRVIQNNEKLAYLLGRLYLSINGELAFKQNKDRLKGVPNILDDVIETSQIFYDASWEDIQNAAAFLENQVYSFSSTGQTFGIARRDMSQRLPRLMSAYNRIRDAIILHRDYKDVITYAACPGSFILLDPPYKVTEDMYSKANFDIEQHDILFSFMSEVNQQHHGEVKFLITYNNDPYIRGLAEKHGFDTFVQTRLHSMKQSKEAGALYEELLIANCDLEKQAAANHLYLDEQKSQMTLFDFKTNYTED</sequence>